<evidence type="ECO:0000313" key="3">
    <source>
        <dbReference type="Proteomes" id="UP000013638"/>
    </source>
</evidence>
<dbReference type="HOGENOM" id="CLU_1755988_0_0_9"/>
<reference evidence="2 3" key="1">
    <citation type="submission" date="2013-02" db="EMBL/GenBank/DDBJ databases">
        <title>The Genome Sequence of Enterococcus faecalis ATCC_6055.</title>
        <authorList>
            <consortium name="The Broad Institute Genome Sequencing Platform"/>
            <consortium name="The Broad Institute Genome Sequencing Center for Infectious Disease"/>
            <person name="Earl A.M."/>
            <person name="Gilmore M.S."/>
            <person name="Lebreton F."/>
            <person name="Walker B."/>
            <person name="Young S.K."/>
            <person name="Zeng Q."/>
            <person name="Gargeya S."/>
            <person name="Fitzgerald M."/>
            <person name="Haas B."/>
            <person name="Abouelleil A."/>
            <person name="Alvarado L."/>
            <person name="Arachchi H.M."/>
            <person name="Berlin A.M."/>
            <person name="Chapman S.B."/>
            <person name="Dewar J."/>
            <person name="Goldberg J."/>
            <person name="Griggs A."/>
            <person name="Gujja S."/>
            <person name="Hansen M."/>
            <person name="Howarth C."/>
            <person name="Imamovic A."/>
            <person name="Larimer J."/>
            <person name="McCowan C."/>
            <person name="Murphy C."/>
            <person name="Neiman D."/>
            <person name="Pearson M."/>
            <person name="Priest M."/>
            <person name="Roberts A."/>
            <person name="Saif S."/>
            <person name="Shea T."/>
            <person name="Sisk P."/>
            <person name="Sykes S."/>
            <person name="Wortman J."/>
            <person name="Nusbaum C."/>
            <person name="Birren B."/>
        </authorList>
    </citation>
    <scope>NUCLEOTIDE SEQUENCE [LARGE SCALE GENOMIC DNA]</scope>
    <source>
        <strain evidence="2 3">ATCC 6055</strain>
    </source>
</reference>
<proteinExistence type="predicted"/>
<evidence type="ECO:0000313" key="2">
    <source>
        <dbReference type="EMBL" id="EOK07932.1"/>
    </source>
</evidence>
<feature type="signal peptide" evidence="1">
    <location>
        <begin position="1"/>
        <end position="25"/>
    </location>
</feature>
<dbReference type="PATRIC" id="fig|1169311.3.peg.2980"/>
<accession>R3HQY9</accession>
<dbReference type="RefSeq" id="WP_010829192.1">
    <property type="nucleotide sequence ID" value="NZ_KB944870.1"/>
</dbReference>
<dbReference type="EMBL" id="ASDZ01000039">
    <property type="protein sequence ID" value="EOK07932.1"/>
    <property type="molecule type" value="Genomic_DNA"/>
</dbReference>
<evidence type="ECO:0000256" key="1">
    <source>
        <dbReference type="SAM" id="SignalP"/>
    </source>
</evidence>
<gene>
    <name evidence="2" type="ORF">WOU_03033</name>
</gene>
<comment type="caution">
    <text evidence="2">The sequence shown here is derived from an EMBL/GenBank/DDBJ whole genome shotgun (WGS) entry which is preliminary data.</text>
</comment>
<feature type="chain" id="PRO_5004360108" evidence="1">
    <location>
        <begin position="26"/>
        <end position="148"/>
    </location>
</feature>
<name>R3HQY9_ENTFL</name>
<organism evidence="2 3">
    <name type="scientific">Enterococcus faecalis ATCC 6055</name>
    <dbReference type="NCBI Taxonomy" id="1169311"/>
    <lineage>
        <taxon>Bacteria</taxon>
        <taxon>Bacillati</taxon>
        <taxon>Bacillota</taxon>
        <taxon>Bacilli</taxon>
        <taxon>Lactobacillales</taxon>
        <taxon>Enterococcaceae</taxon>
        <taxon>Enterococcus</taxon>
    </lineage>
</organism>
<sequence>MKKNYLIYFTVAFLLSISLSATVYAETSTKEDNMLKNNKLTLKEIGGSWSGELHGGMGTKPVVIGNWNKISDNPYFLMLDVVNGGPLSLNWSAAIYNVSKNKVICDWTNFNHNYSNLTLRYKEKPSNGDQLQLWLHANSGSGVVYVRY</sequence>
<protein>
    <submittedName>
        <fullName evidence="2">Uncharacterized protein</fullName>
    </submittedName>
</protein>
<dbReference type="AlphaFoldDB" id="R3HQY9"/>
<keyword evidence="1" id="KW-0732">Signal</keyword>
<dbReference type="Proteomes" id="UP000013638">
    <property type="component" value="Unassembled WGS sequence"/>
</dbReference>